<sequence>MAFSKLPDDLISQIIFLTATTPRDACRVASVSTVFRSFADSDEVWRQFLPPDDRDGVVLPQISRKKSLYLHLCDHPIPVGSNRNMSLSLDKKSGKKCFMLGARDLTIAWGDDRNYWEWIATPESRFNEVAQLQYVWWFHIIGRIETSMLSSGTNYAAYLVFRFEGHQEGFDWPVESHVCIGGEELDEGRSVTLDPREGEPRAVRERAHGWMEIELGEFRNENGDDGTLVCSLREVVSYKSGLVVEGIELRPQEMH</sequence>
<dbReference type="Pfam" id="PF12937">
    <property type="entry name" value="F-box-like"/>
    <property type="match status" value="1"/>
</dbReference>
<dbReference type="Pfam" id="PF14299">
    <property type="entry name" value="PP2"/>
    <property type="match status" value="1"/>
</dbReference>
<dbReference type="AlphaFoldDB" id="A0ABD3JEF2"/>
<comment type="caution">
    <text evidence="2">The sequence shown here is derived from an EMBL/GenBank/DDBJ whole genome shotgun (WGS) entry which is preliminary data.</text>
</comment>
<reference evidence="2 3" key="1">
    <citation type="submission" date="2024-11" db="EMBL/GenBank/DDBJ databases">
        <title>Chromosome-level genome assembly of Eucalyptus globulus Labill. provides insights into its genome evolution.</title>
        <authorList>
            <person name="Li X."/>
        </authorList>
    </citation>
    <scope>NUCLEOTIDE SEQUENCE [LARGE SCALE GENOMIC DNA]</scope>
    <source>
        <strain evidence="2">CL2024</strain>
        <tissue evidence="2">Fresh tender leaves</tissue>
    </source>
</reference>
<dbReference type="CDD" id="cd22162">
    <property type="entry name" value="F-box_AtSKIP3-like"/>
    <property type="match status" value="1"/>
</dbReference>
<accession>A0ABD3JEF2</accession>
<dbReference type="PANTHER" id="PTHR32278:SF135">
    <property type="entry name" value="F-BOX PROTEIN PP2-B12"/>
    <property type="match status" value="1"/>
</dbReference>
<dbReference type="Proteomes" id="UP001634007">
    <property type="component" value="Unassembled WGS sequence"/>
</dbReference>
<dbReference type="EMBL" id="JBJKBG010000008">
    <property type="protein sequence ID" value="KAL3724614.1"/>
    <property type="molecule type" value="Genomic_DNA"/>
</dbReference>
<dbReference type="PANTHER" id="PTHR32278">
    <property type="entry name" value="F-BOX DOMAIN-CONTAINING PROTEIN"/>
    <property type="match status" value="1"/>
</dbReference>
<evidence type="ECO:0000313" key="2">
    <source>
        <dbReference type="EMBL" id="KAL3724614.1"/>
    </source>
</evidence>
<organism evidence="2 3">
    <name type="scientific">Eucalyptus globulus</name>
    <name type="common">Tasmanian blue gum</name>
    <dbReference type="NCBI Taxonomy" id="34317"/>
    <lineage>
        <taxon>Eukaryota</taxon>
        <taxon>Viridiplantae</taxon>
        <taxon>Streptophyta</taxon>
        <taxon>Embryophyta</taxon>
        <taxon>Tracheophyta</taxon>
        <taxon>Spermatophyta</taxon>
        <taxon>Magnoliopsida</taxon>
        <taxon>eudicotyledons</taxon>
        <taxon>Gunneridae</taxon>
        <taxon>Pentapetalae</taxon>
        <taxon>rosids</taxon>
        <taxon>malvids</taxon>
        <taxon>Myrtales</taxon>
        <taxon>Myrtaceae</taxon>
        <taxon>Myrtoideae</taxon>
        <taxon>Eucalypteae</taxon>
        <taxon>Eucalyptus</taxon>
    </lineage>
</organism>
<evidence type="ECO:0000313" key="3">
    <source>
        <dbReference type="Proteomes" id="UP001634007"/>
    </source>
</evidence>
<name>A0ABD3JEF2_EUCGL</name>
<keyword evidence="3" id="KW-1185">Reference proteome</keyword>
<dbReference type="SUPFAM" id="SSF81383">
    <property type="entry name" value="F-box domain"/>
    <property type="match status" value="1"/>
</dbReference>
<evidence type="ECO:0000259" key="1">
    <source>
        <dbReference type="Pfam" id="PF12937"/>
    </source>
</evidence>
<dbReference type="InterPro" id="IPR025886">
    <property type="entry name" value="PP2-like"/>
</dbReference>
<dbReference type="Gene3D" id="1.20.1280.50">
    <property type="match status" value="1"/>
</dbReference>
<dbReference type="InterPro" id="IPR036047">
    <property type="entry name" value="F-box-like_dom_sf"/>
</dbReference>
<protein>
    <recommendedName>
        <fullName evidence="1">F-box domain-containing protein</fullName>
    </recommendedName>
</protein>
<feature type="domain" description="F-box" evidence="1">
    <location>
        <begin position="3"/>
        <end position="48"/>
    </location>
</feature>
<dbReference type="InterPro" id="IPR001810">
    <property type="entry name" value="F-box_dom"/>
</dbReference>
<proteinExistence type="predicted"/>
<gene>
    <name evidence="2" type="ORF">ACJRO7_029735</name>
</gene>